<dbReference type="GO" id="GO:0005739">
    <property type="term" value="C:mitochondrion"/>
    <property type="evidence" value="ECO:0007669"/>
    <property type="project" value="TreeGrafter"/>
</dbReference>
<evidence type="ECO:0000256" key="1">
    <source>
        <dbReference type="ARBA" id="ARBA00001974"/>
    </source>
</evidence>
<keyword evidence="4" id="KW-0274">FAD</keyword>
<evidence type="ECO:0000313" key="8">
    <source>
        <dbReference type="EMBL" id="PJF17345.1"/>
    </source>
</evidence>
<proteinExistence type="inferred from homology"/>
<dbReference type="InterPro" id="IPR004113">
    <property type="entry name" value="FAD-bd_oxidored_4_C"/>
</dbReference>
<dbReference type="Gene3D" id="1.10.45.10">
    <property type="entry name" value="Vanillyl-alcohol Oxidase, Chain A, domain 4"/>
    <property type="match status" value="1"/>
</dbReference>
<dbReference type="InterPro" id="IPR036318">
    <property type="entry name" value="FAD-bd_PCMH-like_sf"/>
</dbReference>
<dbReference type="AlphaFoldDB" id="A0A2H9THY1"/>
<dbReference type="FunFam" id="3.30.465.10:FF:000001">
    <property type="entry name" value="D-2-hydroxyglutarate dehydrogenase, mitochondrial"/>
    <property type="match status" value="1"/>
</dbReference>
<organism evidence="8 9">
    <name type="scientific">Paramicrosporidium saccamoebae</name>
    <dbReference type="NCBI Taxonomy" id="1246581"/>
    <lineage>
        <taxon>Eukaryota</taxon>
        <taxon>Fungi</taxon>
        <taxon>Fungi incertae sedis</taxon>
        <taxon>Cryptomycota</taxon>
        <taxon>Cryptomycota incertae sedis</taxon>
        <taxon>Paramicrosporidium</taxon>
    </lineage>
</organism>
<dbReference type="FunFam" id="3.30.43.10:FF:000011">
    <property type="entry name" value="D-lactate dehydrogenase (Cytochrome)"/>
    <property type="match status" value="1"/>
</dbReference>
<dbReference type="Gene3D" id="3.30.70.2190">
    <property type="match status" value="1"/>
</dbReference>
<dbReference type="PANTHER" id="PTHR43716:SF1">
    <property type="entry name" value="D-2-HYDROXYGLUTARATE DEHYDROGENASE, MITOCHONDRIAL"/>
    <property type="match status" value="1"/>
</dbReference>
<dbReference type="FunFam" id="3.30.70.2190:FF:000001">
    <property type="entry name" value="D-2-hydroxyglutarate dehydrogenase mitochondrial"/>
    <property type="match status" value="1"/>
</dbReference>
<dbReference type="EMBL" id="MTSL01000178">
    <property type="protein sequence ID" value="PJF17345.1"/>
    <property type="molecule type" value="Genomic_DNA"/>
</dbReference>
<keyword evidence="9" id="KW-1185">Reference proteome</keyword>
<dbReference type="Gene3D" id="3.30.70.2740">
    <property type="match status" value="1"/>
</dbReference>
<comment type="similarity">
    <text evidence="2">Belongs to the FAD-binding oxidoreductase/transferase type 4 family.</text>
</comment>
<dbReference type="GO" id="GO:0004458">
    <property type="term" value="F:D-lactate dehydrogenase (cytochrome) activity"/>
    <property type="evidence" value="ECO:0007669"/>
    <property type="project" value="UniProtKB-EC"/>
</dbReference>
<name>A0A2H9THY1_9FUNG</name>
<keyword evidence="5" id="KW-0560">Oxidoreductase</keyword>
<dbReference type="InterPro" id="IPR006094">
    <property type="entry name" value="Oxid_FAD_bind_N"/>
</dbReference>
<dbReference type="SUPFAM" id="SSF55103">
    <property type="entry name" value="FAD-linked oxidases, C-terminal domain"/>
    <property type="match status" value="1"/>
</dbReference>
<accession>A0A2H9THY1</accession>
<dbReference type="Gene3D" id="3.30.465.10">
    <property type="match status" value="1"/>
</dbReference>
<comment type="cofactor">
    <cofactor evidence="1">
        <name>FAD</name>
        <dbReference type="ChEBI" id="CHEBI:57692"/>
    </cofactor>
</comment>
<dbReference type="Pfam" id="PF01565">
    <property type="entry name" value="FAD_binding_4"/>
    <property type="match status" value="1"/>
</dbReference>
<feature type="domain" description="FAD-binding PCMH-type" evidence="7">
    <location>
        <begin position="45"/>
        <end position="225"/>
    </location>
</feature>
<dbReference type="InterPro" id="IPR016171">
    <property type="entry name" value="Vanillyl_alc_oxidase_C-sub2"/>
</dbReference>
<reference evidence="8 9" key="1">
    <citation type="submission" date="2016-10" db="EMBL/GenBank/DDBJ databases">
        <title>The genome of Paramicrosporidium saccamoebae is the missing link in understanding Cryptomycota and Microsporidia evolution.</title>
        <authorList>
            <person name="Quandt C.A."/>
            <person name="Beaudet D."/>
            <person name="Corsaro D."/>
            <person name="Michel R."/>
            <person name="Corradi N."/>
            <person name="James T."/>
        </authorList>
    </citation>
    <scope>NUCLEOTIDE SEQUENCE [LARGE SCALE GENOMIC DNA]</scope>
    <source>
        <strain evidence="8 9">KSL3</strain>
    </source>
</reference>
<evidence type="ECO:0000256" key="3">
    <source>
        <dbReference type="ARBA" id="ARBA00022630"/>
    </source>
</evidence>
<dbReference type="InterPro" id="IPR016169">
    <property type="entry name" value="FAD-bd_PCMH_sub2"/>
</dbReference>
<protein>
    <submittedName>
        <fullName evidence="8">Putative D-lactate dehydrogenase (Cytochrome)</fullName>
    </submittedName>
</protein>
<keyword evidence="3" id="KW-0285">Flavoprotein</keyword>
<evidence type="ECO:0000313" key="9">
    <source>
        <dbReference type="Proteomes" id="UP000240830"/>
    </source>
</evidence>
<gene>
    <name evidence="8" type="ORF">PSACC_02803</name>
</gene>
<evidence type="ECO:0000256" key="4">
    <source>
        <dbReference type="ARBA" id="ARBA00022827"/>
    </source>
</evidence>
<dbReference type="FunFam" id="1.10.45.10:FF:000001">
    <property type="entry name" value="D-lactate dehydrogenase mitochondrial"/>
    <property type="match status" value="1"/>
</dbReference>
<dbReference type="STRING" id="1246581.A0A2H9THY1"/>
<dbReference type="OrthoDB" id="5332616at2759"/>
<evidence type="ECO:0000256" key="2">
    <source>
        <dbReference type="ARBA" id="ARBA00008000"/>
    </source>
</evidence>
<sequence length="469" mass="51520">MTRNPTFAILKDADLTEFRKILDNSGDVVDSSDDLEKYNRDWTGRYCGSATIALRPRTTEQVSRLLKYCNRRRLAVCPQGGNTGLVGGAVPVFDEIVLSMERLNRLINHDEVSGVLSAEAGCILETADNFVRERGFVMPLDLGAKGSCMLGGNVATNAGGLRVLRYGGLHGSVLGLRVVLADGTVLDGMGACRKDNTGYDYKQLFIGSEGTLGVITEVNIATPPLPQSTNVALFSVAIFEDIKRLFGQARRDLGEILSAFEFWDVESQKLLDMHFPDNKLPIRPGAFFVLVETSGSDSEHDQSKLMRFLEDSEAQVVDGTMAQDETQLRRLWALRESIPEACAREGIVYKYDVSLPTARMYDPVLALRSRLAHPAISQIIGYGHFGDGNIHVNVATQHYEAAVVAQIEPYIYELVRKHGGSISAEHGVGVLKAPQMGRFAKTAAEMALLRNIKTLFDPRGILNPYKVLP</sequence>
<dbReference type="InterPro" id="IPR016164">
    <property type="entry name" value="FAD-linked_Oxase-like_C"/>
</dbReference>
<dbReference type="SUPFAM" id="SSF56176">
    <property type="entry name" value="FAD-binding/transporter-associated domain-like"/>
    <property type="match status" value="1"/>
</dbReference>
<evidence type="ECO:0000256" key="5">
    <source>
        <dbReference type="ARBA" id="ARBA00023002"/>
    </source>
</evidence>
<evidence type="ECO:0000259" key="7">
    <source>
        <dbReference type="PROSITE" id="PS51387"/>
    </source>
</evidence>
<dbReference type="InterPro" id="IPR016166">
    <property type="entry name" value="FAD-bd_PCMH"/>
</dbReference>
<dbReference type="PANTHER" id="PTHR43716">
    <property type="entry name" value="D-2-HYDROXYGLUTARATE DEHYDROGENASE, MITOCHONDRIAL"/>
    <property type="match status" value="1"/>
</dbReference>
<dbReference type="InterPro" id="IPR016167">
    <property type="entry name" value="FAD-bd_PCMH_sub1"/>
</dbReference>
<dbReference type="InterPro" id="IPR051264">
    <property type="entry name" value="FAD-oxidored/transferase_4"/>
</dbReference>
<comment type="caution">
    <text evidence="8">The sequence shown here is derived from an EMBL/GenBank/DDBJ whole genome shotgun (WGS) entry which is preliminary data.</text>
</comment>
<dbReference type="PROSITE" id="PS51387">
    <property type="entry name" value="FAD_PCMH"/>
    <property type="match status" value="1"/>
</dbReference>
<dbReference type="Pfam" id="PF02913">
    <property type="entry name" value="FAD-oxidase_C"/>
    <property type="match status" value="1"/>
</dbReference>
<dbReference type="Proteomes" id="UP000240830">
    <property type="component" value="Unassembled WGS sequence"/>
</dbReference>
<evidence type="ECO:0000256" key="6">
    <source>
        <dbReference type="ARBA" id="ARBA00051436"/>
    </source>
</evidence>
<comment type="catalytic activity">
    <reaction evidence="6">
        <text>(R)-lactate + 2 Fe(III)-[cytochrome c] = 2 Fe(II)-[cytochrome c] + pyruvate + 2 H(+)</text>
        <dbReference type="Rhea" id="RHEA:13521"/>
        <dbReference type="Rhea" id="RHEA-COMP:10350"/>
        <dbReference type="Rhea" id="RHEA-COMP:14399"/>
        <dbReference type="ChEBI" id="CHEBI:15361"/>
        <dbReference type="ChEBI" id="CHEBI:15378"/>
        <dbReference type="ChEBI" id="CHEBI:16004"/>
        <dbReference type="ChEBI" id="CHEBI:29033"/>
        <dbReference type="ChEBI" id="CHEBI:29034"/>
        <dbReference type="EC" id="1.1.2.4"/>
    </reaction>
</comment>
<dbReference type="GO" id="GO:0071949">
    <property type="term" value="F:FAD binding"/>
    <property type="evidence" value="ECO:0007669"/>
    <property type="project" value="InterPro"/>
</dbReference>
<dbReference type="Gene3D" id="3.30.43.10">
    <property type="entry name" value="Uridine Diphospho-n-acetylenolpyruvylglucosamine Reductase, domain 2"/>
    <property type="match status" value="1"/>
</dbReference>